<comment type="similarity">
    <text evidence="1">Belongs to the polysaccharide synthase family.</text>
</comment>
<dbReference type="EMBL" id="FUYR01000007">
    <property type="protein sequence ID" value="SKB93237.1"/>
    <property type="molecule type" value="Genomic_DNA"/>
</dbReference>
<accession>A0A1T5FAS5</accession>
<dbReference type="Pfam" id="PF13727">
    <property type="entry name" value="CoA_binding_3"/>
    <property type="match status" value="1"/>
</dbReference>
<dbReference type="InterPro" id="IPR051203">
    <property type="entry name" value="Polysaccharide_Synthase-Rel"/>
</dbReference>
<feature type="transmembrane region" description="Helical" evidence="2">
    <location>
        <begin position="50"/>
        <end position="69"/>
    </location>
</feature>
<feature type="domain" description="Polysaccharide biosynthesis protein CapD-like" evidence="3">
    <location>
        <begin position="287"/>
        <end position="592"/>
    </location>
</feature>
<organism evidence="4 5">
    <name type="scientific">Daejeonella lutea</name>
    <dbReference type="NCBI Taxonomy" id="572036"/>
    <lineage>
        <taxon>Bacteria</taxon>
        <taxon>Pseudomonadati</taxon>
        <taxon>Bacteroidota</taxon>
        <taxon>Sphingobacteriia</taxon>
        <taxon>Sphingobacteriales</taxon>
        <taxon>Sphingobacteriaceae</taxon>
        <taxon>Daejeonella</taxon>
    </lineage>
</organism>
<evidence type="ECO:0000313" key="4">
    <source>
        <dbReference type="EMBL" id="SKB93237.1"/>
    </source>
</evidence>
<dbReference type="Pfam" id="PF02719">
    <property type="entry name" value="Polysacc_synt_2"/>
    <property type="match status" value="1"/>
</dbReference>
<dbReference type="Gene3D" id="3.40.50.720">
    <property type="entry name" value="NAD(P)-binding Rossmann-like Domain"/>
    <property type="match status" value="2"/>
</dbReference>
<reference evidence="5" key="1">
    <citation type="submission" date="2017-02" db="EMBL/GenBank/DDBJ databases">
        <authorList>
            <person name="Varghese N."/>
            <person name="Submissions S."/>
        </authorList>
    </citation>
    <scope>NUCLEOTIDE SEQUENCE [LARGE SCALE GENOMIC DNA]</scope>
    <source>
        <strain evidence="5">DSM 22385</strain>
    </source>
</reference>
<dbReference type="InterPro" id="IPR036291">
    <property type="entry name" value="NAD(P)-bd_dom_sf"/>
</dbReference>
<keyword evidence="5" id="KW-1185">Reference proteome</keyword>
<dbReference type="AlphaFoldDB" id="A0A1T5FAS5"/>
<dbReference type="OrthoDB" id="9803111at2"/>
<dbReference type="Proteomes" id="UP000189981">
    <property type="component" value="Unassembled WGS sequence"/>
</dbReference>
<evidence type="ECO:0000256" key="2">
    <source>
        <dbReference type="SAM" id="Phobius"/>
    </source>
</evidence>
<dbReference type="SUPFAM" id="SSF51735">
    <property type="entry name" value="NAD(P)-binding Rossmann-fold domains"/>
    <property type="match status" value="2"/>
</dbReference>
<dbReference type="STRING" id="572036.SAMN05661099_3552"/>
<dbReference type="PANTHER" id="PTHR43318">
    <property type="entry name" value="UDP-N-ACETYLGLUCOSAMINE 4,6-DEHYDRATASE"/>
    <property type="match status" value="1"/>
</dbReference>
<keyword evidence="2" id="KW-1133">Transmembrane helix</keyword>
<keyword evidence="2" id="KW-0472">Membrane</keyword>
<keyword evidence="2" id="KW-0812">Transmembrane</keyword>
<gene>
    <name evidence="4" type="ORF">SAMN05661099_3552</name>
</gene>
<feature type="transmembrane region" description="Helical" evidence="2">
    <location>
        <begin position="12"/>
        <end position="30"/>
    </location>
</feature>
<name>A0A1T5FAS5_9SPHI</name>
<sequence length="655" mass="74740">MFNLINIVPRWIIFCLDLLVCIFSLCFAYFLKYNFNSSEIEINELSRNILVFTVLNSFVFLSIKTYAGIIRYTSAQDSFRILFSIIISNGLFFFVNLFLISFNKEPYISNVILIINGLTGFLLLITYRVMVKYFFMYIKNFRMDKRKVIIYGAGEAGIAAKRTLDHDNKVNMLLAAFMDDDERKAGKAIDGIKIFHTRDFVSLLKQEKIDNLIIATQNLLPDQKNRIVDICLENGVKVLTLPPVRYWINGQPTAKQLQNIKIEDLLEREPIEIHNDIIAEQVKGKRVLVTGAAGSIGSEIVRQVSQFSPQMIILNDQSETPLHELQLELQENVLDNNFHSFIGDVRDQCRMELLFQTFKPHYVYHAAAYKHVPLMEHNPGEAVRTNVMGTKVVADLAVKYGVHKFVMISTDKAVNPTNVMGASKRIAEIYVQSLFNSFKYKEPTTYTNGLSHLNVDPSKAKTRFITTRFGNVLGSSGSVIPRFQAQIQKGGPITVTHPDITRYFMTIPEACRLVLEAGSMGEGGEIFIFDMGKSVKIIELAKKMIRLSGLLPNQDIAIEYSGLRPGEKLYEELLNDLENTIPTHHEKIMVAKVREYNFQSISKHIKELIQLSCEYKDRQVVIKMKEIVPEFKSNNSIYEELDIHAEEPLKSLSDL</sequence>
<feature type="transmembrane region" description="Helical" evidence="2">
    <location>
        <begin position="81"/>
        <end position="102"/>
    </location>
</feature>
<evidence type="ECO:0000259" key="3">
    <source>
        <dbReference type="Pfam" id="PF02719"/>
    </source>
</evidence>
<dbReference type="PANTHER" id="PTHR43318:SF1">
    <property type="entry name" value="POLYSACCHARIDE BIOSYNTHESIS PROTEIN EPSC-RELATED"/>
    <property type="match status" value="1"/>
</dbReference>
<feature type="transmembrane region" description="Helical" evidence="2">
    <location>
        <begin position="108"/>
        <end position="135"/>
    </location>
</feature>
<dbReference type="InterPro" id="IPR003869">
    <property type="entry name" value="Polysac_CapD-like"/>
</dbReference>
<proteinExistence type="inferred from homology"/>
<dbReference type="RefSeq" id="WP_079704053.1">
    <property type="nucleotide sequence ID" value="NZ_FUYR01000007.1"/>
</dbReference>
<protein>
    <submittedName>
        <fullName evidence="4">NDP-sugar epimerase, includes UDP-GlcNAc-inverting 4,6-dehydratase FlaA1 and capsular polysaccharide biosynthesis protein EpsC</fullName>
    </submittedName>
</protein>
<evidence type="ECO:0000313" key="5">
    <source>
        <dbReference type="Proteomes" id="UP000189981"/>
    </source>
</evidence>
<dbReference type="CDD" id="cd05237">
    <property type="entry name" value="UDP_invert_4-6DH_SDR_e"/>
    <property type="match status" value="1"/>
</dbReference>
<evidence type="ECO:0000256" key="1">
    <source>
        <dbReference type="ARBA" id="ARBA00007430"/>
    </source>
</evidence>